<dbReference type="OrthoDB" id="6047949at2"/>
<dbReference type="AlphaFoldDB" id="A0A4R5U4A1"/>
<sequence length="202" mass="22351">MMDLPLVSLPDLPMATRKAPAKKAATKKTAKRSLDDVKNVTHTKAPRTSTKADPAIGRIPEHILLGPGDYPERKSYFDYDDSQRAGTVGGKRVHMVMPRSVTLHDYRRREDGLRHHRAMVTIPPKLRENIAKLFGYEDSEDAGREVALTTAMVALADYAAATLIKEKTLLVVSSPADAHAEDRKAARVAVRNRGKARNGKIY</sequence>
<dbReference type="RefSeq" id="WP_133320367.1">
    <property type="nucleotide sequence ID" value="NZ_SMTF01000001.1"/>
</dbReference>
<feature type="region of interest" description="Disordered" evidence="1">
    <location>
        <begin position="15"/>
        <end position="34"/>
    </location>
</feature>
<organism evidence="2 3">
    <name type="scientific">Luteimonas aestuarii</name>
    <dbReference type="NCBI Taxonomy" id="453837"/>
    <lineage>
        <taxon>Bacteria</taxon>
        <taxon>Pseudomonadati</taxon>
        <taxon>Pseudomonadota</taxon>
        <taxon>Gammaproteobacteria</taxon>
        <taxon>Lysobacterales</taxon>
        <taxon>Lysobacteraceae</taxon>
        <taxon>Luteimonas</taxon>
    </lineage>
</organism>
<dbReference type="EMBL" id="SMTF01000001">
    <property type="protein sequence ID" value="TDK28546.1"/>
    <property type="molecule type" value="Genomic_DNA"/>
</dbReference>
<reference evidence="2 3" key="1">
    <citation type="submission" date="2019-03" db="EMBL/GenBank/DDBJ databases">
        <title>Luteimonas zhaokaii sp.nov., isolated from the rectal contents of Plateau pika in Yushu, Qinghai Province, China.</title>
        <authorList>
            <person name="Zhang G."/>
        </authorList>
    </citation>
    <scope>NUCLEOTIDE SEQUENCE [LARGE SCALE GENOMIC DNA]</scope>
    <source>
        <strain evidence="2 3">B9</strain>
    </source>
</reference>
<dbReference type="Proteomes" id="UP000294796">
    <property type="component" value="Unassembled WGS sequence"/>
</dbReference>
<evidence type="ECO:0000313" key="3">
    <source>
        <dbReference type="Proteomes" id="UP000294796"/>
    </source>
</evidence>
<comment type="caution">
    <text evidence="2">The sequence shown here is derived from an EMBL/GenBank/DDBJ whole genome shotgun (WGS) entry which is preliminary data.</text>
</comment>
<accession>A0A4R5U4A1</accession>
<keyword evidence="3" id="KW-1185">Reference proteome</keyword>
<proteinExistence type="predicted"/>
<name>A0A4R5U4A1_9GAMM</name>
<feature type="compositionally biased region" description="Basic residues" evidence="1">
    <location>
        <begin position="19"/>
        <end position="31"/>
    </location>
</feature>
<evidence type="ECO:0000313" key="2">
    <source>
        <dbReference type="EMBL" id="TDK28546.1"/>
    </source>
</evidence>
<evidence type="ECO:0000256" key="1">
    <source>
        <dbReference type="SAM" id="MobiDB-lite"/>
    </source>
</evidence>
<protein>
    <submittedName>
        <fullName evidence="2">Uncharacterized protein</fullName>
    </submittedName>
</protein>
<gene>
    <name evidence="2" type="ORF">E2F46_01285</name>
</gene>